<evidence type="ECO:0000256" key="1">
    <source>
        <dbReference type="SAM" id="MobiDB-lite"/>
    </source>
</evidence>
<accession>W9SXN5</accession>
<sequence length="177" mass="19873">MGHKNKKKQRGPSMASLIGNVEVLGLKGCGLLGNKGFDHQSLDGPRSVREPLPGVGVEQGSARLLQQPTESVPLVAPHRRLHQRQIRSVPFVCHRPEHLRDRRCLWDHLRPRLSPAAPVPVVTYIPNHPTQFLPNSAELNRQRKPGLAAATEASNEERKTGKMKRRRRTSETHLSLR</sequence>
<evidence type="ECO:0000313" key="2">
    <source>
        <dbReference type="EMBL" id="EXC31957.1"/>
    </source>
</evidence>
<dbReference type="EMBL" id="KE346273">
    <property type="protein sequence ID" value="EXC31957.1"/>
    <property type="molecule type" value="Genomic_DNA"/>
</dbReference>
<evidence type="ECO:0000313" key="3">
    <source>
        <dbReference type="Proteomes" id="UP000030645"/>
    </source>
</evidence>
<organism evidence="2 3">
    <name type="scientific">Morus notabilis</name>
    <dbReference type="NCBI Taxonomy" id="981085"/>
    <lineage>
        <taxon>Eukaryota</taxon>
        <taxon>Viridiplantae</taxon>
        <taxon>Streptophyta</taxon>
        <taxon>Embryophyta</taxon>
        <taxon>Tracheophyta</taxon>
        <taxon>Spermatophyta</taxon>
        <taxon>Magnoliopsida</taxon>
        <taxon>eudicotyledons</taxon>
        <taxon>Gunneridae</taxon>
        <taxon>Pentapetalae</taxon>
        <taxon>rosids</taxon>
        <taxon>fabids</taxon>
        <taxon>Rosales</taxon>
        <taxon>Moraceae</taxon>
        <taxon>Moreae</taxon>
        <taxon>Morus</taxon>
    </lineage>
</organism>
<keyword evidence="3" id="KW-1185">Reference proteome</keyword>
<dbReference type="AlphaFoldDB" id="W9SXN5"/>
<name>W9SXN5_9ROSA</name>
<reference evidence="3" key="1">
    <citation type="submission" date="2013-01" db="EMBL/GenBank/DDBJ databases">
        <title>Draft Genome Sequence of a Mulberry Tree, Morus notabilis C.K. Schneid.</title>
        <authorList>
            <person name="He N."/>
            <person name="Zhao S."/>
        </authorList>
    </citation>
    <scope>NUCLEOTIDE SEQUENCE</scope>
</reference>
<protein>
    <submittedName>
        <fullName evidence="2">Uncharacterized protein</fullName>
    </submittedName>
</protein>
<proteinExistence type="predicted"/>
<feature type="region of interest" description="Disordered" evidence="1">
    <location>
        <begin position="144"/>
        <end position="177"/>
    </location>
</feature>
<gene>
    <name evidence="2" type="ORF">L484_009807</name>
</gene>
<dbReference type="Proteomes" id="UP000030645">
    <property type="component" value="Unassembled WGS sequence"/>
</dbReference>